<organism evidence="1">
    <name type="scientific">marine sediment metagenome</name>
    <dbReference type="NCBI Taxonomy" id="412755"/>
    <lineage>
        <taxon>unclassified sequences</taxon>
        <taxon>metagenomes</taxon>
        <taxon>ecological metagenomes</taxon>
    </lineage>
</organism>
<sequence>VVDLDHSSTKIEATIANIEPGRILVITQIDSGTFGHTVTLTPTGATFDGTNSIATLNAQYEALVLLGISQKRFLILKNYGSVSLSSV</sequence>
<accession>A0A0F9FGQ7</accession>
<protein>
    <submittedName>
        <fullName evidence="1">Uncharacterized protein</fullName>
    </submittedName>
</protein>
<dbReference type="AlphaFoldDB" id="A0A0F9FGQ7"/>
<evidence type="ECO:0000313" key="1">
    <source>
        <dbReference type="EMBL" id="KKL56430.1"/>
    </source>
</evidence>
<feature type="non-terminal residue" evidence="1">
    <location>
        <position position="1"/>
    </location>
</feature>
<reference evidence="1" key="1">
    <citation type="journal article" date="2015" name="Nature">
        <title>Complex archaea that bridge the gap between prokaryotes and eukaryotes.</title>
        <authorList>
            <person name="Spang A."/>
            <person name="Saw J.H."/>
            <person name="Jorgensen S.L."/>
            <person name="Zaremba-Niedzwiedzka K."/>
            <person name="Martijn J."/>
            <person name="Lind A.E."/>
            <person name="van Eijk R."/>
            <person name="Schleper C."/>
            <person name="Guy L."/>
            <person name="Ettema T.J."/>
        </authorList>
    </citation>
    <scope>NUCLEOTIDE SEQUENCE</scope>
</reference>
<dbReference type="EMBL" id="LAZR01030498">
    <property type="protein sequence ID" value="KKL56430.1"/>
    <property type="molecule type" value="Genomic_DNA"/>
</dbReference>
<gene>
    <name evidence="1" type="ORF">LCGC14_2245520</name>
</gene>
<name>A0A0F9FGQ7_9ZZZZ</name>
<proteinExistence type="predicted"/>
<comment type="caution">
    <text evidence="1">The sequence shown here is derived from an EMBL/GenBank/DDBJ whole genome shotgun (WGS) entry which is preliminary data.</text>
</comment>